<reference evidence="10" key="1">
    <citation type="submission" date="2016-10" db="EMBL/GenBank/DDBJ databases">
        <authorList>
            <person name="Varghese N."/>
        </authorList>
    </citation>
    <scope>NUCLEOTIDE SEQUENCE [LARGE SCALE GENOMIC DNA]</scope>
    <source>
        <strain evidence="10">DSM 21843</strain>
    </source>
</reference>
<gene>
    <name evidence="9" type="ORF">SAMN02910314_00014</name>
</gene>
<dbReference type="Proteomes" id="UP000182975">
    <property type="component" value="Unassembled WGS sequence"/>
</dbReference>
<evidence type="ECO:0000256" key="2">
    <source>
        <dbReference type="ARBA" id="ARBA00022596"/>
    </source>
</evidence>
<evidence type="ECO:0000256" key="1">
    <source>
        <dbReference type="ARBA" id="ARBA00006211"/>
    </source>
</evidence>
<dbReference type="NCBIfam" id="TIGR00073">
    <property type="entry name" value="hypB"/>
    <property type="match status" value="1"/>
</dbReference>
<keyword evidence="6" id="KW-0862">Zinc</keyword>
<evidence type="ECO:0000313" key="9">
    <source>
        <dbReference type="EMBL" id="SEO36792.1"/>
    </source>
</evidence>
<dbReference type="GO" id="GO:0005525">
    <property type="term" value="F:GTP binding"/>
    <property type="evidence" value="ECO:0007669"/>
    <property type="project" value="UniProtKB-KW"/>
</dbReference>
<dbReference type="GO" id="GO:0003924">
    <property type="term" value="F:GTPase activity"/>
    <property type="evidence" value="ECO:0007669"/>
    <property type="project" value="InterPro"/>
</dbReference>
<dbReference type="Gene3D" id="3.40.50.300">
    <property type="entry name" value="P-loop containing nucleotide triphosphate hydrolases"/>
    <property type="match status" value="1"/>
</dbReference>
<dbReference type="PATRIC" id="fig|79604.3.peg.1823"/>
<dbReference type="PANTHER" id="PTHR30134:SF2">
    <property type="entry name" value="HYDROGENASE MATURATION FACTOR HYPB"/>
    <property type="match status" value="1"/>
</dbReference>
<dbReference type="Pfam" id="PF02492">
    <property type="entry name" value="cobW"/>
    <property type="match status" value="1"/>
</dbReference>
<name>A0A172RZT9_9ACTN</name>
<evidence type="ECO:0000256" key="4">
    <source>
        <dbReference type="ARBA" id="ARBA00022741"/>
    </source>
</evidence>
<dbReference type="GO" id="GO:0051604">
    <property type="term" value="P:protein maturation"/>
    <property type="evidence" value="ECO:0007669"/>
    <property type="project" value="InterPro"/>
</dbReference>
<dbReference type="AlphaFoldDB" id="A0A172RZT9"/>
<dbReference type="InterPro" id="IPR004392">
    <property type="entry name" value="Hyd_mat_HypB"/>
</dbReference>
<dbReference type="PANTHER" id="PTHR30134">
    <property type="entry name" value="HYDROGENASE PROTEIN ASSEMBLY PROTEIN, NICKEL CHAPERONE"/>
    <property type="match status" value="1"/>
</dbReference>
<dbReference type="RefSeq" id="WP_066664198.1">
    <property type="nucleotide sequence ID" value="NZ_CP011402.1"/>
</dbReference>
<dbReference type="STRING" id="79604.AAY81_09085"/>
<dbReference type="OrthoDB" id="9802035at2"/>
<keyword evidence="2" id="KW-0533">Nickel</keyword>
<keyword evidence="5" id="KW-0378">Hydrolase</keyword>
<dbReference type="InterPro" id="IPR003495">
    <property type="entry name" value="CobW/HypB/UreG_nucleotide-bd"/>
</dbReference>
<evidence type="ECO:0000256" key="7">
    <source>
        <dbReference type="ARBA" id="ARBA00023134"/>
    </source>
</evidence>
<dbReference type="KEGG" id="ddt:AAY81_09085"/>
<dbReference type="InterPro" id="IPR027417">
    <property type="entry name" value="P-loop_NTPase"/>
</dbReference>
<evidence type="ECO:0000313" key="10">
    <source>
        <dbReference type="Proteomes" id="UP000182975"/>
    </source>
</evidence>
<proteinExistence type="inferred from homology"/>
<feature type="domain" description="CobW/HypB/UreG nucleotide-binding" evidence="8">
    <location>
        <begin position="39"/>
        <end position="198"/>
    </location>
</feature>
<keyword evidence="3" id="KW-0479">Metal-binding</keyword>
<protein>
    <submittedName>
        <fullName evidence="9">Hydrogenase nickel incorporation protein HypB</fullName>
    </submittedName>
</protein>
<dbReference type="SUPFAM" id="SSF52540">
    <property type="entry name" value="P-loop containing nucleoside triphosphate hydrolases"/>
    <property type="match status" value="1"/>
</dbReference>
<evidence type="ECO:0000259" key="8">
    <source>
        <dbReference type="Pfam" id="PF02492"/>
    </source>
</evidence>
<dbReference type="GO" id="GO:0008270">
    <property type="term" value="F:zinc ion binding"/>
    <property type="evidence" value="ECO:0007669"/>
    <property type="project" value="TreeGrafter"/>
</dbReference>
<evidence type="ECO:0000256" key="6">
    <source>
        <dbReference type="ARBA" id="ARBA00022833"/>
    </source>
</evidence>
<dbReference type="EMBL" id="FOEC01000001">
    <property type="protein sequence ID" value="SEO36792.1"/>
    <property type="molecule type" value="Genomic_DNA"/>
</dbReference>
<accession>A0A172RZT9</accession>
<evidence type="ECO:0000256" key="3">
    <source>
        <dbReference type="ARBA" id="ARBA00022723"/>
    </source>
</evidence>
<keyword evidence="10" id="KW-1185">Reference proteome</keyword>
<keyword evidence="4" id="KW-0547">Nucleotide-binding</keyword>
<comment type="similarity">
    <text evidence="1">Belongs to the SIMIBI class G3E GTPase family. HypB/HupM subfamily.</text>
</comment>
<organism evidence="9 10">
    <name type="scientific">Denitrobacterium detoxificans</name>
    <dbReference type="NCBI Taxonomy" id="79604"/>
    <lineage>
        <taxon>Bacteria</taxon>
        <taxon>Bacillati</taxon>
        <taxon>Actinomycetota</taxon>
        <taxon>Coriobacteriia</taxon>
        <taxon>Eggerthellales</taxon>
        <taxon>Eggerthellaceae</taxon>
        <taxon>Denitrobacterium</taxon>
    </lineage>
</organism>
<keyword evidence="7" id="KW-0342">GTP-binding</keyword>
<dbReference type="PIRSF" id="PIRSF005624">
    <property type="entry name" value="Ni-bind_GTPase"/>
    <property type="match status" value="1"/>
</dbReference>
<evidence type="ECO:0000256" key="5">
    <source>
        <dbReference type="ARBA" id="ARBA00022801"/>
    </source>
</evidence>
<sequence>MEKTRIIEVRKDVLSKNDLAAERFREQKAAEGTFFLDIMASPGAGKTTLLLALIKSLRSAGEESMAVIEADLESDVDALKIKEANVPSVELNTRGVCHVEMNMVEQANQAFGDAVYDYLFLENIGNLVCPADFDTGAHARVMLLSVPEGYDKVYKYPPMFSIVDALIVTKSDYLPVNPDFDMDALVKQARTLNPNIKIFVTSARTGEGVDGVAAWLQEQRASMLDRYRMAM</sequence>
<dbReference type="GO" id="GO:0016151">
    <property type="term" value="F:nickel cation binding"/>
    <property type="evidence" value="ECO:0007669"/>
    <property type="project" value="InterPro"/>
</dbReference>